<evidence type="ECO:0000256" key="5">
    <source>
        <dbReference type="ARBA" id="ARBA00023136"/>
    </source>
</evidence>
<dbReference type="PANTHER" id="PTHR45649">
    <property type="entry name" value="AMINO-ACID PERMEASE BAT1"/>
    <property type="match status" value="1"/>
</dbReference>
<evidence type="ECO:0000313" key="9">
    <source>
        <dbReference type="Proteomes" id="UP000767238"/>
    </source>
</evidence>
<dbReference type="PANTHER" id="PTHR45649:SF8">
    <property type="entry name" value="PERMEASE, PUTATIVE-RELATED"/>
    <property type="match status" value="1"/>
</dbReference>
<evidence type="ECO:0000256" key="3">
    <source>
        <dbReference type="ARBA" id="ARBA00022692"/>
    </source>
</evidence>
<name>A0A9P8K4B9_AURME</name>
<dbReference type="GO" id="GO:0016020">
    <property type="term" value="C:membrane"/>
    <property type="evidence" value="ECO:0007669"/>
    <property type="project" value="UniProtKB-SubCell"/>
</dbReference>
<evidence type="ECO:0000256" key="1">
    <source>
        <dbReference type="ARBA" id="ARBA00004141"/>
    </source>
</evidence>
<feature type="region of interest" description="Disordered" evidence="6">
    <location>
        <begin position="353"/>
        <end position="374"/>
    </location>
</feature>
<sequence length="374" mass="40341">MASELFDPVVEDDLALERLGYKQELKRSFNLLSMVGFSFSIVSCWSALSGVFIIGAESGGPPVMVWSWIGVSICSLAVAFSMAEMCSAYPVAGGQYSWVAIVAPRGWARGLSYVCGWFMLTGILAMGAVNNFITAGFILAIAELSNTDLVVTRWKITLVAFAVAISGLSFNTLAPQLLHKASVFASSNFINMTGFGSAYTAILGLLQTVDKKRQIPTYAILLTTATQIALNSIYFGTVTGFNTVVSIATEGFYISYAMPICAKLLSTAMGQAVKLDGLWDLGQWSVPVNLVGAIYLLFTSITFNFPTENPVDSENMNHTSAAIGLMLLLAAITWMTTGRRRYQKSLSILTEGTEMEMSDSRPEQIKSGGLNKAD</sequence>
<proteinExistence type="predicted"/>
<evidence type="ECO:0000313" key="8">
    <source>
        <dbReference type="EMBL" id="KAH0212112.1"/>
    </source>
</evidence>
<evidence type="ECO:0000256" key="4">
    <source>
        <dbReference type="ARBA" id="ARBA00022989"/>
    </source>
</evidence>
<keyword evidence="2" id="KW-0813">Transport</keyword>
<dbReference type="Gene3D" id="1.20.1740.10">
    <property type="entry name" value="Amino acid/polyamine transporter I"/>
    <property type="match status" value="1"/>
</dbReference>
<reference evidence="8" key="1">
    <citation type="journal article" date="2021" name="J Fungi (Basel)">
        <title>Virulence traits and population genomics of the black yeast Aureobasidium melanogenum.</title>
        <authorList>
            <person name="Cernosa A."/>
            <person name="Sun X."/>
            <person name="Gostincar C."/>
            <person name="Fang C."/>
            <person name="Gunde-Cimerman N."/>
            <person name="Song Z."/>
        </authorList>
    </citation>
    <scope>NUCLEOTIDE SEQUENCE</scope>
    <source>
        <strain evidence="8">EXF-8016</strain>
    </source>
</reference>
<dbReference type="Proteomes" id="UP000767238">
    <property type="component" value="Unassembled WGS sequence"/>
</dbReference>
<feature type="transmembrane region" description="Helical" evidence="7">
    <location>
        <begin position="154"/>
        <end position="174"/>
    </location>
</feature>
<dbReference type="GO" id="GO:0022857">
    <property type="term" value="F:transmembrane transporter activity"/>
    <property type="evidence" value="ECO:0007669"/>
    <property type="project" value="InterPro"/>
</dbReference>
<gene>
    <name evidence="8" type="ORF">KCV03_g9480</name>
</gene>
<feature type="transmembrane region" description="Helical" evidence="7">
    <location>
        <begin position="117"/>
        <end position="142"/>
    </location>
</feature>
<feature type="non-terminal residue" evidence="8">
    <location>
        <position position="1"/>
    </location>
</feature>
<keyword evidence="3 7" id="KW-0812">Transmembrane</keyword>
<dbReference type="InterPro" id="IPR002293">
    <property type="entry name" value="AA/rel_permease1"/>
</dbReference>
<dbReference type="PIRSF" id="PIRSF006060">
    <property type="entry name" value="AA_transporter"/>
    <property type="match status" value="1"/>
</dbReference>
<feature type="transmembrane region" description="Helical" evidence="7">
    <location>
        <begin position="63"/>
        <end position="83"/>
    </location>
</feature>
<accession>A0A9P8K4B9</accession>
<feature type="transmembrane region" description="Helical" evidence="7">
    <location>
        <begin position="218"/>
        <end position="237"/>
    </location>
</feature>
<dbReference type="OrthoDB" id="3257095at2759"/>
<feature type="transmembrane region" description="Helical" evidence="7">
    <location>
        <begin position="286"/>
        <end position="306"/>
    </location>
</feature>
<feature type="transmembrane region" description="Helical" evidence="7">
    <location>
        <begin position="318"/>
        <end position="337"/>
    </location>
</feature>
<protein>
    <submittedName>
        <fullName evidence="8">GABA permease</fullName>
    </submittedName>
</protein>
<comment type="subcellular location">
    <subcellularLocation>
        <location evidence="1">Membrane</location>
        <topology evidence="1">Multi-pass membrane protein</topology>
    </subcellularLocation>
</comment>
<keyword evidence="5 7" id="KW-0472">Membrane</keyword>
<evidence type="ECO:0000256" key="7">
    <source>
        <dbReference type="SAM" id="Phobius"/>
    </source>
</evidence>
<reference evidence="8" key="2">
    <citation type="submission" date="2021-08" db="EMBL/GenBank/DDBJ databases">
        <authorList>
            <person name="Gostincar C."/>
            <person name="Sun X."/>
            <person name="Song Z."/>
            <person name="Gunde-Cimerman N."/>
        </authorList>
    </citation>
    <scope>NUCLEOTIDE SEQUENCE</scope>
    <source>
        <strain evidence="8">EXF-8016</strain>
    </source>
</reference>
<feature type="transmembrane region" description="Helical" evidence="7">
    <location>
        <begin position="31"/>
        <end position="56"/>
    </location>
</feature>
<evidence type="ECO:0000256" key="2">
    <source>
        <dbReference type="ARBA" id="ARBA00022448"/>
    </source>
</evidence>
<dbReference type="GO" id="GO:0006865">
    <property type="term" value="P:amino acid transport"/>
    <property type="evidence" value="ECO:0007669"/>
    <property type="project" value="InterPro"/>
</dbReference>
<dbReference type="PROSITE" id="PS00218">
    <property type="entry name" value="AMINO_ACID_PERMEASE_1"/>
    <property type="match status" value="1"/>
</dbReference>
<feature type="transmembrane region" description="Helical" evidence="7">
    <location>
        <begin position="186"/>
        <end position="206"/>
    </location>
</feature>
<feature type="transmembrane region" description="Helical" evidence="7">
    <location>
        <begin position="243"/>
        <end position="265"/>
    </location>
</feature>
<dbReference type="AlphaFoldDB" id="A0A9P8K4B9"/>
<dbReference type="InterPro" id="IPR004840">
    <property type="entry name" value="Amino_acid_permease_CS"/>
</dbReference>
<dbReference type="Pfam" id="PF13520">
    <property type="entry name" value="AA_permease_2"/>
    <property type="match status" value="2"/>
</dbReference>
<evidence type="ECO:0000256" key="6">
    <source>
        <dbReference type="SAM" id="MobiDB-lite"/>
    </source>
</evidence>
<keyword evidence="4 7" id="KW-1133">Transmembrane helix</keyword>
<comment type="caution">
    <text evidence="8">The sequence shown here is derived from an EMBL/GenBank/DDBJ whole genome shotgun (WGS) entry which is preliminary data.</text>
</comment>
<dbReference type="EMBL" id="JAHFYH010000124">
    <property type="protein sequence ID" value="KAH0212112.1"/>
    <property type="molecule type" value="Genomic_DNA"/>
</dbReference>
<organism evidence="8 9">
    <name type="scientific">Aureobasidium melanogenum</name>
    <name type="common">Aureobasidium pullulans var. melanogenum</name>
    <dbReference type="NCBI Taxonomy" id="46634"/>
    <lineage>
        <taxon>Eukaryota</taxon>
        <taxon>Fungi</taxon>
        <taxon>Dikarya</taxon>
        <taxon>Ascomycota</taxon>
        <taxon>Pezizomycotina</taxon>
        <taxon>Dothideomycetes</taxon>
        <taxon>Dothideomycetidae</taxon>
        <taxon>Dothideales</taxon>
        <taxon>Saccotheciaceae</taxon>
        <taxon>Aureobasidium</taxon>
    </lineage>
</organism>